<dbReference type="PROSITE" id="PS50014">
    <property type="entry name" value="BROMODOMAIN_2"/>
    <property type="match status" value="1"/>
</dbReference>
<dbReference type="SMART" id="SM00297">
    <property type="entry name" value="BROMO"/>
    <property type="match status" value="1"/>
</dbReference>
<dbReference type="PROSITE" id="PS00633">
    <property type="entry name" value="BROMODOMAIN_1"/>
    <property type="match status" value="1"/>
</dbReference>
<dbReference type="EMBL" id="CAJVPI010000881">
    <property type="protein sequence ID" value="CAG8579648.1"/>
    <property type="molecule type" value="Genomic_DNA"/>
</dbReference>
<dbReference type="Proteomes" id="UP000789739">
    <property type="component" value="Unassembled WGS sequence"/>
</dbReference>
<keyword evidence="2 4" id="KW-0103">Bromodomain</keyword>
<dbReference type="SUPFAM" id="SSF47370">
    <property type="entry name" value="Bromodomain"/>
    <property type="match status" value="1"/>
</dbReference>
<keyword evidence="3" id="KW-0012">Acyltransferase</keyword>
<dbReference type="Gene3D" id="1.20.920.10">
    <property type="entry name" value="Bromodomain-like"/>
    <property type="match status" value="1"/>
</dbReference>
<accession>A0A9N9BSP0</accession>
<proteinExistence type="predicted"/>
<sequence length="107" mass="12282">ARAGKRPSHYAGMVSLINDLKKHNSSWPFQKPVDPEEVPDYYTVITNPMDLSTIDRKIKANSYKTIEDFEDDVRRIFANCRVYNAEGTSYVKIYTFLTRGKSSVQAD</sequence>
<dbReference type="InterPro" id="IPR037800">
    <property type="entry name" value="GCN5"/>
</dbReference>
<dbReference type="InterPro" id="IPR036427">
    <property type="entry name" value="Bromodomain-like_sf"/>
</dbReference>
<keyword evidence="7" id="KW-1185">Reference proteome</keyword>
<evidence type="ECO:0000256" key="3">
    <source>
        <dbReference type="ARBA" id="ARBA00023315"/>
    </source>
</evidence>
<dbReference type="PRINTS" id="PR00503">
    <property type="entry name" value="BROMODOMAIN"/>
</dbReference>
<dbReference type="InterPro" id="IPR018359">
    <property type="entry name" value="Bromodomain_CS"/>
</dbReference>
<feature type="domain" description="Bromo" evidence="5">
    <location>
        <begin position="21"/>
        <end position="91"/>
    </location>
</feature>
<evidence type="ECO:0000256" key="4">
    <source>
        <dbReference type="PROSITE-ProRule" id="PRU00035"/>
    </source>
</evidence>
<evidence type="ECO:0000313" key="6">
    <source>
        <dbReference type="EMBL" id="CAG8579648.1"/>
    </source>
</evidence>
<keyword evidence="1" id="KW-0808">Transferase</keyword>
<dbReference type="InterPro" id="IPR001487">
    <property type="entry name" value="Bromodomain"/>
</dbReference>
<dbReference type="GO" id="GO:0045944">
    <property type="term" value="P:positive regulation of transcription by RNA polymerase II"/>
    <property type="evidence" value="ECO:0007669"/>
    <property type="project" value="TreeGrafter"/>
</dbReference>
<protein>
    <submittedName>
        <fullName evidence="6">10329_t:CDS:1</fullName>
    </submittedName>
</protein>
<dbReference type="GO" id="GO:0000123">
    <property type="term" value="C:histone acetyltransferase complex"/>
    <property type="evidence" value="ECO:0007669"/>
    <property type="project" value="TreeGrafter"/>
</dbReference>
<dbReference type="Pfam" id="PF00439">
    <property type="entry name" value="Bromodomain"/>
    <property type="match status" value="1"/>
</dbReference>
<name>A0A9N9BSP0_9GLOM</name>
<dbReference type="AlphaFoldDB" id="A0A9N9BSP0"/>
<evidence type="ECO:0000256" key="1">
    <source>
        <dbReference type="ARBA" id="ARBA00022679"/>
    </source>
</evidence>
<reference evidence="6" key="1">
    <citation type="submission" date="2021-06" db="EMBL/GenBank/DDBJ databases">
        <authorList>
            <person name="Kallberg Y."/>
            <person name="Tangrot J."/>
            <person name="Rosling A."/>
        </authorList>
    </citation>
    <scope>NUCLEOTIDE SEQUENCE</scope>
    <source>
        <strain evidence="6">BR232B</strain>
    </source>
</reference>
<organism evidence="6 7">
    <name type="scientific">Paraglomus brasilianum</name>
    <dbReference type="NCBI Taxonomy" id="144538"/>
    <lineage>
        <taxon>Eukaryota</taxon>
        <taxon>Fungi</taxon>
        <taxon>Fungi incertae sedis</taxon>
        <taxon>Mucoromycota</taxon>
        <taxon>Glomeromycotina</taxon>
        <taxon>Glomeromycetes</taxon>
        <taxon>Paraglomerales</taxon>
        <taxon>Paraglomeraceae</taxon>
        <taxon>Paraglomus</taxon>
    </lineage>
</organism>
<dbReference type="GO" id="GO:0010484">
    <property type="term" value="F:histone H3 acetyltransferase activity"/>
    <property type="evidence" value="ECO:0007669"/>
    <property type="project" value="TreeGrafter"/>
</dbReference>
<evidence type="ECO:0000256" key="2">
    <source>
        <dbReference type="ARBA" id="ARBA00023117"/>
    </source>
</evidence>
<gene>
    <name evidence="6" type="ORF">PBRASI_LOCUS6548</name>
</gene>
<dbReference type="OrthoDB" id="21449at2759"/>
<comment type="caution">
    <text evidence="6">The sequence shown here is derived from an EMBL/GenBank/DDBJ whole genome shotgun (WGS) entry which is preliminary data.</text>
</comment>
<evidence type="ECO:0000313" key="7">
    <source>
        <dbReference type="Proteomes" id="UP000789739"/>
    </source>
</evidence>
<dbReference type="PANTHER" id="PTHR45750">
    <property type="entry name" value="GH11602P"/>
    <property type="match status" value="1"/>
</dbReference>
<dbReference type="PANTHER" id="PTHR45750:SF3">
    <property type="entry name" value="HISTONE ACETYLTRANSFERASE"/>
    <property type="match status" value="1"/>
</dbReference>
<evidence type="ECO:0000259" key="5">
    <source>
        <dbReference type="PROSITE" id="PS50014"/>
    </source>
</evidence>
<feature type="non-terminal residue" evidence="6">
    <location>
        <position position="1"/>
    </location>
</feature>